<dbReference type="InterPro" id="IPR013022">
    <property type="entry name" value="Xyl_isomerase-like_TIM-brl"/>
</dbReference>
<dbReference type="PANTHER" id="PTHR12110:SF41">
    <property type="entry name" value="INOSOSE DEHYDRATASE"/>
    <property type="match status" value="1"/>
</dbReference>
<evidence type="ECO:0000313" key="3">
    <source>
        <dbReference type="Proteomes" id="UP000654279"/>
    </source>
</evidence>
<dbReference type="Gene3D" id="3.20.20.150">
    <property type="entry name" value="Divalent-metal-dependent TIM barrel enzymes"/>
    <property type="match status" value="1"/>
</dbReference>
<evidence type="ECO:0000259" key="1">
    <source>
        <dbReference type="Pfam" id="PF01261"/>
    </source>
</evidence>
<dbReference type="Proteomes" id="UP000654279">
    <property type="component" value="Unassembled WGS sequence"/>
</dbReference>
<reference evidence="2" key="1">
    <citation type="submission" date="2020-08" db="EMBL/GenBank/DDBJ databases">
        <title>Genome public.</title>
        <authorList>
            <person name="Liu C."/>
            <person name="Sun Q."/>
        </authorList>
    </citation>
    <scope>NUCLEOTIDE SEQUENCE</scope>
    <source>
        <strain evidence="2">NSJ-44</strain>
    </source>
</reference>
<sequence>MNERIGLQLIGIRDLLTTSQGMKDAFTEVAKMGYGLVSAGRGRLPADINVQEVADLIHGLGMKTAHTNVPFETLMDEDGFKQTLEEQKIWDNEYIVIGSLPPCYRTSQEGYRTFVKGLNTLAKKLKDNGQTLLYHNHAQEFRRFADGVRGIDMIVFDSVPELGFQLDTHWIQSGGGDIYWWMRQVKGRLPILHCKDYMIDPDASITDLGLAPKLFAEVGEGNIDWVKVIRVGEEIGVKNYVVEQDETRRHPLESARISFENLDRAMAQA</sequence>
<dbReference type="EMBL" id="JACRSO010000003">
    <property type="protein sequence ID" value="MBC8529446.1"/>
    <property type="molecule type" value="Genomic_DNA"/>
</dbReference>
<dbReference type="SUPFAM" id="SSF51658">
    <property type="entry name" value="Xylose isomerase-like"/>
    <property type="match status" value="1"/>
</dbReference>
<dbReference type="Pfam" id="PF01261">
    <property type="entry name" value="AP_endonuc_2"/>
    <property type="match status" value="1"/>
</dbReference>
<dbReference type="RefSeq" id="WP_249285289.1">
    <property type="nucleotide sequence ID" value="NZ_JACRSO010000003.1"/>
</dbReference>
<organism evidence="2 3">
    <name type="scientific">Luoshenia tenuis</name>
    <dbReference type="NCBI Taxonomy" id="2763654"/>
    <lineage>
        <taxon>Bacteria</taxon>
        <taxon>Bacillati</taxon>
        <taxon>Bacillota</taxon>
        <taxon>Clostridia</taxon>
        <taxon>Christensenellales</taxon>
        <taxon>Christensenellaceae</taxon>
        <taxon>Luoshenia</taxon>
    </lineage>
</organism>
<dbReference type="AlphaFoldDB" id="A0A926HNR9"/>
<gene>
    <name evidence="2" type="ORF">H8699_08405</name>
</gene>
<comment type="caution">
    <text evidence="2">The sequence shown here is derived from an EMBL/GenBank/DDBJ whole genome shotgun (WGS) entry which is preliminary data.</text>
</comment>
<proteinExistence type="predicted"/>
<dbReference type="InterPro" id="IPR036237">
    <property type="entry name" value="Xyl_isomerase-like_sf"/>
</dbReference>
<feature type="domain" description="Xylose isomerase-like TIM barrel" evidence="1">
    <location>
        <begin position="80"/>
        <end position="260"/>
    </location>
</feature>
<dbReference type="InterPro" id="IPR050312">
    <property type="entry name" value="IolE/XylAMocC-like"/>
</dbReference>
<dbReference type="PANTHER" id="PTHR12110">
    <property type="entry name" value="HYDROXYPYRUVATE ISOMERASE"/>
    <property type="match status" value="1"/>
</dbReference>
<evidence type="ECO:0000313" key="2">
    <source>
        <dbReference type="EMBL" id="MBC8529446.1"/>
    </source>
</evidence>
<name>A0A926HNR9_9FIRM</name>
<accession>A0A926HNR9</accession>
<keyword evidence="3" id="KW-1185">Reference proteome</keyword>
<keyword evidence="2" id="KW-0413">Isomerase</keyword>
<dbReference type="GO" id="GO:0016853">
    <property type="term" value="F:isomerase activity"/>
    <property type="evidence" value="ECO:0007669"/>
    <property type="project" value="UniProtKB-KW"/>
</dbReference>
<protein>
    <submittedName>
        <fullName evidence="2">Sugar phosphate isomerase/epimerase</fullName>
    </submittedName>
</protein>